<protein>
    <submittedName>
        <fullName evidence="3">Outer membrane protein W</fullName>
    </submittedName>
</protein>
<keyword evidence="4" id="KW-1185">Reference proteome</keyword>
<dbReference type="SUPFAM" id="SSF56925">
    <property type="entry name" value="OMPA-like"/>
    <property type="match status" value="1"/>
</dbReference>
<dbReference type="Gene3D" id="2.40.160.20">
    <property type="match status" value="1"/>
</dbReference>
<name>A0A0L0MFH2_9BURK</name>
<comment type="caution">
    <text evidence="3">The sequence shown here is derived from an EMBL/GenBank/DDBJ whole genome shotgun (WGS) entry which is preliminary data.</text>
</comment>
<sequence length="241" mass="25470">MRIKQVITGIAALACMSGVAHAQSAGSIYGTVGWFHFSPIDSSGPLKETSVGGSPVDISVPGTGAGISSSDTVSFTLGYFVTDHIATELEMGVPPTFDLEGTGTLSQYGKLGSAKQWSPTLLFKYFFAAPEAKLRPFVGIGVTHVSFSDAKITNTTFEGSVLHGPTSVDTDSSWAPVFNVGAVYNFTQHWFAGFSVSFIPLKANATLNTAAQTPVGTLNVQSKAKITLNPIVTYLRVGYRF</sequence>
<proteinExistence type="predicted"/>
<organism evidence="3 4">
    <name type="scientific">Candidatus Burkholderia verschuerenii</name>
    <dbReference type="NCBI Taxonomy" id="242163"/>
    <lineage>
        <taxon>Bacteria</taxon>
        <taxon>Pseudomonadati</taxon>
        <taxon>Pseudomonadota</taxon>
        <taxon>Betaproteobacteria</taxon>
        <taxon>Burkholderiales</taxon>
        <taxon>Burkholderiaceae</taxon>
        <taxon>Burkholderia</taxon>
    </lineage>
</organism>
<dbReference type="EMBL" id="LFJJ01000035">
    <property type="protein sequence ID" value="KND61035.1"/>
    <property type="molecule type" value="Genomic_DNA"/>
</dbReference>
<reference evidence="4" key="1">
    <citation type="submission" date="2015-06" db="EMBL/GenBank/DDBJ databases">
        <title>Comparative genomics of Burkholderia leaf nodule symbionts.</title>
        <authorList>
            <person name="Carlier A."/>
            <person name="Eberl L."/>
            <person name="Pinto-Carbo M."/>
        </authorList>
    </citation>
    <scope>NUCLEOTIDE SEQUENCE [LARGE SCALE GENOMIC DNA]</scope>
    <source>
        <strain evidence="4">UZHbot4</strain>
    </source>
</reference>
<evidence type="ECO:0000256" key="2">
    <source>
        <dbReference type="SAM" id="SignalP"/>
    </source>
</evidence>
<dbReference type="Pfam" id="PF03922">
    <property type="entry name" value="OmpW"/>
    <property type="match status" value="1"/>
</dbReference>
<dbReference type="PROSITE" id="PS51257">
    <property type="entry name" value="PROKAR_LIPOPROTEIN"/>
    <property type="match status" value="1"/>
</dbReference>
<feature type="signal peptide" evidence="2">
    <location>
        <begin position="1"/>
        <end position="22"/>
    </location>
</feature>
<accession>A0A0L0MFH2</accession>
<gene>
    <name evidence="3" type="ORF">BVER_02815c</name>
</gene>
<evidence type="ECO:0000313" key="3">
    <source>
        <dbReference type="EMBL" id="KND61035.1"/>
    </source>
</evidence>
<dbReference type="PATRIC" id="fig|242163.4.peg.4665"/>
<keyword evidence="2" id="KW-0732">Signal</keyword>
<evidence type="ECO:0000256" key="1">
    <source>
        <dbReference type="ARBA" id="ARBA00004442"/>
    </source>
</evidence>
<evidence type="ECO:0000313" key="4">
    <source>
        <dbReference type="Proteomes" id="UP000036959"/>
    </source>
</evidence>
<dbReference type="PANTHER" id="PTHR36920:SF1">
    <property type="entry name" value="OUTER MEMBRANE PROTEIN W"/>
    <property type="match status" value="1"/>
</dbReference>
<dbReference type="InterPro" id="IPR005618">
    <property type="entry name" value="OMPW"/>
</dbReference>
<comment type="subcellular location">
    <subcellularLocation>
        <location evidence="1">Cell outer membrane</location>
    </subcellularLocation>
</comment>
<dbReference type="GO" id="GO:0009279">
    <property type="term" value="C:cell outer membrane"/>
    <property type="evidence" value="ECO:0007669"/>
    <property type="project" value="UniProtKB-SubCell"/>
</dbReference>
<dbReference type="PANTHER" id="PTHR36920">
    <property type="match status" value="1"/>
</dbReference>
<dbReference type="Proteomes" id="UP000036959">
    <property type="component" value="Unassembled WGS sequence"/>
</dbReference>
<dbReference type="AlphaFoldDB" id="A0A0L0MFH2"/>
<dbReference type="GO" id="GO:0055085">
    <property type="term" value="P:transmembrane transport"/>
    <property type="evidence" value="ECO:0007669"/>
    <property type="project" value="TreeGrafter"/>
</dbReference>
<dbReference type="OrthoDB" id="9807574at2"/>
<dbReference type="RefSeq" id="WP_050453061.1">
    <property type="nucleotide sequence ID" value="NZ_LFJJ01000035.1"/>
</dbReference>
<dbReference type="InterPro" id="IPR011250">
    <property type="entry name" value="OMP/PagP_B-barrel"/>
</dbReference>
<feature type="chain" id="PRO_5005544119" evidence="2">
    <location>
        <begin position="23"/>
        <end position="241"/>
    </location>
</feature>